<proteinExistence type="predicted"/>
<protein>
    <submittedName>
        <fullName evidence="1">Uncharacterized protein</fullName>
    </submittedName>
</protein>
<reference evidence="1 2" key="1">
    <citation type="submission" date="2020-05" db="EMBL/GenBank/DDBJ databases">
        <title>Azospirillum oleiclasticum sp. nov, a nitrogen-fixing and heavy crude oil-emulsifying bacterium isolated from the crude oil of Yumen Oilfield.</title>
        <authorList>
            <person name="Wu D."/>
            <person name="Cai M."/>
            <person name="Zhang X."/>
        </authorList>
    </citation>
    <scope>NUCLEOTIDE SEQUENCE [LARGE SCALE GENOMIC DNA]</scope>
    <source>
        <strain evidence="1 2">ROY-1-1-2</strain>
    </source>
</reference>
<keyword evidence="2" id="KW-1185">Reference proteome</keyword>
<accession>A0ABX2TMB6</accession>
<organism evidence="1 2">
    <name type="scientific">Azospirillum oleiclasticum</name>
    <dbReference type="NCBI Taxonomy" id="2735135"/>
    <lineage>
        <taxon>Bacteria</taxon>
        <taxon>Pseudomonadati</taxon>
        <taxon>Pseudomonadota</taxon>
        <taxon>Alphaproteobacteria</taxon>
        <taxon>Rhodospirillales</taxon>
        <taxon>Azospirillaceae</taxon>
        <taxon>Azospirillum</taxon>
    </lineage>
</organism>
<dbReference type="RefSeq" id="WP_180286295.1">
    <property type="nucleotide sequence ID" value="NZ_JABFDB010000041.1"/>
</dbReference>
<evidence type="ECO:0000313" key="1">
    <source>
        <dbReference type="EMBL" id="NYZ24517.1"/>
    </source>
</evidence>
<name>A0ABX2TMB6_9PROT</name>
<dbReference type="EMBL" id="JABFDB010000041">
    <property type="protein sequence ID" value="NYZ24517.1"/>
    <property type="molecule type" value="Genomic_DNA"/>
</dbReference>
<sequence>MTPPLHLSLSVTVYDGATPVLLVTGIPDHPEEVAFLVDGRNVRTLRPVRGIPARLPDRPITPGLPSLAAILRGAAAPSDEEHADA</sequence>
<comment type="caution">
    <text evidence="1">The sequence shown here is derived from an EMBL/GenBank/DDBJ whole genome shotgun (WGS) entry which is preliminary data.</text>
</comment>
<dbReference type="Proteomes" id="UP000584642">
    <property type="component" value="Unassembled WGS sequence"/>
</dbReference>
<evidence type="ECO:0000313" key="2">
    <source>
        <dbReference type="Proteomes" id="UP000584642"/>
    </source>
</evidence>
<gene>
    <name evidence="1" type="ORF">HND93_32845</name>
</gene>